<organism evidence="14 15">
    <name type="scientific">Agrilus planipennis</name>
    <name type="common">Emerald ash borer</name>
    <name type="synonym">Agrilus marcopoli</name>
    <dbReference type="NCBI Taxonomy" id="224129"/>
    <lineage>
        <taxon>Eukaryota</taxon>
        <taxon>Metazoa</taxon>
        <taxon>Ecdysozoa</taxon>
        <taxon>Arthropoda</taxon>
        <taxon>Hexapoda</taxon>
        <taxon>Insecta</taxon>
        <taxon>Pterygota</taxon>
        <taxon>Neoptera</taxon>
        <taxon>Endopterygota</taxon>
        <taxon>Coleoptera</taxon>
        <taxon>Polyphaga</taxon>
        <taxon>Elateriformia</taxon>
        <taxon>Buprestoidea</taxon>
        <taxon>Buprestidae</taxon>
        <taxon>Agrilinae</taxon>
        <taxon>Agrilus</taxon>
    </lineage>
</organism>
<dbReference type="CDD" id="cd00167">
    <property type="entry name" value="SANT"/>
    <property type="match status" value="1"/>
</dbReference>
<dbReference type="GO" id="GO:0012505">
    <property type="term" value="C:endomembrane system"/>
    <property type="evidence" value="ECO:0007669"/>
    <property type="project" value="UniProtKB-SubCell"/>
</dbReference>
<dbReference type="GO" id="GO:0005634">
    <property type="term" value="C:nucleus"/>
    <property type="evidence" value="ECO:0007669"/>
    <property type="project" value="UniProtKB-SubCell"/>
</dbReference>
<evidence type="ECO:0000256" key="5">
    <source>
        <dbReference type="ARBA" id="ARBA00022989"/>
    </source>
</evidence>
<dbReference type="OrthoDB" id="1420887at2759"/>
<keyword evidence="14" id="KW-1185">Reference proteome</keyword>
<evidence type="ECO:0000256" key="7">
    <source>
        <dbReference type="ARBA" id="ARBA00023186"/>
    </source>
</evidence>
<evidence type="ECO:0000256" key="2">
    <source>
        <dbReference type="ARBA" id="ARBA00022692"/>
    </source>
</evidence>
<dbReference type="Pfam" id="PF00249">
    <property type="entry name" value="Myb_DNA-binding"/>
    <property type="match status" value="1"/>
</dbReference>
<dbReference type="PROSITE" id="PS51293">
    <property type="entry name" value="SANT"/>
    <property type="match status" value="1"/>
</dbReference>
<keyword evidence="2 10" id="KW-0812">Transmembrane</keyword>
<feature type="domain" description="SANT" evidence="13">
    <location>
        <begin position="343"/>
        <end position="398"/>
    </location>
</feature>
<keyword evidence="6 10" id="KW-0472">Membrane</keyword>
<dbReference type="PROSITE" id="PS50076">
    <property type="entry name" value="DNAJ_2"/>
    <property type="match status" value="1"/>
</dbReference>
<dbReference type="SUPFAM" id="SSF46565">
    <property type="entry name" value="Chaperone J-domain"/>
    <property type="match status" value="1"/>
</dbReference>
<evidence type="ECO:0000256" key="8">
    <source>
        <dbReference type="ARBA" id="ARBA00023242"/>
    </source>
</evidence>
<feature type="domain" description="J" evidence="11">
    <location>
        <begin position="39"/>
        <end position="103"/>
    </location>
</feature>
<evidence type="ECO:0000256" key="1">
    <source>
        <dbReference type="ARBA" id="ARBA00004123"/>
    </source>
</evidence>
<dbReference type="Gene3D" id="1.10.287.110">
    <property type="entry name" value="DnaJ domain"/>
    <property type="match status" value="1"/>
</dbReference>
<feature type="transmembrane region" description="Helical" evidence="10">
    <location>
        <begin position="6"/>
        <end position="22"/>
    </location>
</feature>
<evidence type="ECO:0000259" key="13">
    <source>
        <dbReference type="PROSITE" id="PS51293"/>
    </source>
</evidence>
<dbReference type="FunFam" id="1.10.10.60:FF:000180">
    <property type="entry name" value="DnaJ (Hsp40) homolog, subfamily C, member 2"/>
    <property type="match status" value="1"/>
</dbReference>
<evidence type="ECO:0000259" key="12">
    <source>
        <dbReference type="PROSITE" id="PS50090"/>
    </source>
</evidence>
<evidence type="ECO:0000256" key="6">
    <source>
        <dbReference type="ARBA" id="ARBA00023136"/>
    </source>
</evidence>
<dbReference type="InterPro" id="IPR017884">
    <property type="entry name" value="SANT_dom"/>
</dbReference>
<dbReference type="InterPro" id="IPR018253">
    <property type="entry name" value="DnaJ_domain_CS"/>
</dbReference>
<dbReference type="Pfam" id="PF00226">
    <property type="entry name" value="DnaJ"/>
    <property type="match status" value="1"/>
</dbReference>
<gene>
    <name evidence="15" type="primary">LOC108739169</name>
</gene>
<evidence type="ECO:0000313" key="14">
    <source>
        <dbReference type="Proteomes" id="UP000192223"/>
    </source>
</evidence>
<feature type="domain" description="Myb-like" evidence="12">
    <location>
        <begin position="348"/>
        <end position="394"/>
    </location>
</feature>
<sequence>MNFSIWHFFIFVIIFPTGVYPWDSLQLEVFDIVEEVQQNFYDLLGISHEADLAQIKSAYRKLSLILHPDKNPEEDAAVKFRQLVAVYDVLRNPEKRRYYNEVLVNGLPNWKSAIYYYRKAKRITLIELSLFLFFIISLGQYLMGWASYFERKFTLEANRRSKQKKLPIEDISKPSVINTLPVQLPVLLWNIIHSLPSVALFIKSKITEQLEARTKIIDIEESEEDENEVIRPQKRKHVQELPDYSGIEMPSYNSKVHQLTNNNDLKKLNSGPWSDEEMGELAKLVKKFPGGMPGRWDHIAEALNRSIDDVTKVTKSLRQNSYKAKMISVADKELMEKIKPQTKTENIWTQQQQQALENALQTFSKSVSDRWDKIAECVPDKSKEECILRYKYLVETVKKQRKKEVAKEENVQ</sequence>
<comment type="subcellular location">
    <subcellularLocation>
        <location evidence="9">Endomembrane system</location>
        <topology evidence="9">Single-pass membrane protein</topology>
    </subcellularLocation>
    <subcellularLocation>
        <location evidence="1">Nucleus</location>
    </subcellularLocation>
</comment>
<dbReference type="SUPFAM" id="SSF46689">
    <property type="entry name" value="Homeodomain-like"/>
    <property type="match status" value="2"/>
</dbReference>
<dbReference type="InParanoid" id="A0A1W4X7X3"/>
<feature type="domain" description="Myb-like" evidence="12">
    <location>
        <begin position="265"/>
        <end position="306"/>
    </location>
</feature>
<dbReference type="InterPro" id="IPR052606">
    <property type="entry name" value="DnaJ_domain_protein"/>
</dbReference>
<dbReference type="InterPro" id="IPR001005">
    <property type="entry name" value="SANT/Myb"/>
</dbReference>
<dbReference type="PANTHER" id="PTHR44653">
    <property type="entry name" value="DNAJ HOMOLOG SUBFAMILY C MEMBER 1"/>
    <property type="match status" value="1"/>
</dbReference>
<evidence type="ECO:0000256" key="9">
    <source>
        <dbReference type="ARBA" id="ARBA00037847"/>
    </source>
</evidence>
<proteinExistence type="predicted"/>
<dbReference type="Proteomes" id="UP000192223">
    <property type="component" value="Unplaced"/>
</dbReference>
<reference evidence="15" key="1">
    <citation type="submission" date="2025-08" db="UniProtKB">
        <authorList>
            <consortium name="RefSeq"/>
        </authorList>
    </citation>
    <scope>IDENTIFICATION</scope>
    <source>
        <tissue evidence="15">Entire body</tissue>
    </source>
</reference>
<dbReference type="GeneID" id="108739169"/>
<dbReference type="FunCoup" id="A0A1W4X7X3">
    <property type="interactions" value="1243"/>
</dbReference>
<dbReference type="SMART" id="SM00717">
    <property type="entry name" value="SANT"/>
    <property type="match status" value="2"/>
</dbReference>
<keyword evidence="8" id="KW-0539">Nucleus</keyword>
<name>A0A1W4X7X3_AGRPL</name>
<dbReference type="InterPro" id="IPR036869">
    <property type="entry name" value="J_dom_sf"/>
</dbReference>
<keyword evidence="4" id="KW-0677">Repeat</keyword>
<evidence type="ECO:0000256" key="10">
    <source>
        <dbReference type="SAM" id="Phobius"/>
    </source>
</evidence>
<feature type="transmembrane region" description="Helical" evidence="10">
    <location>
        <begin position="125"/>
        <end position="143"/>
    </location>
</feature>
<keyword evidence="3" id="KW-0732">Signal</keyword>
<dbReference type="PROSITE" id="PS00636">
    <property type="entry name" value="DNAJ_1"/>
    <property type="match status" value="1"/>
</dbReference>
<dbReference type="PROSITE" id="PS50090">
    <property type="entry name" value="MYB_LIKE"/>
    <property type="match status" value="2"/>
</dbReference>
<dbReference type="CDD" id="cd06257">
    <property type="entry name" value="DnaJ"/>
    <property type="match status" value="1"/>
</dbReference>
<dbReference type="InterPro" id="IPR001623">
    <property type="entry name" value="DnaJ_domain"/>
</dbReference>
<dbReference type="Pfam" id="PF23082">
    <property type="entry name" value="Myb_DNA-binding_2"/>
    <property type="match status" value="1"/>
</dbReference>
<evidence type="ECO:0000259" key="11">
    <source>
        <dbReference type="PROSITE" id="PS50076"/>
    </source>
</evidence>
<dbReference type="Gene3D" id="1.10.10.60">
    <property type="entry name" value="Homeodomain-like"/>
    <property type="match status" value="2"/>
</dbReference>
<dbReference type="RefSeq" id="XP_018328435.1">
    <property type="nucleotide sequence ID" value="XM_018472933.1"/>
</dbReference>
<dbReference type="InterPro" id="IPR009057">
    <property type="entry name" value="Homeodomain-like_sf"/>
</dbReference>
<evidence type="ECO:0000256" key="3">
    <source>
        <dbReference type="ARBA" id="ARBA00022729"/>
    </source>
</evidence>
<keyword evidence="5 10" id="KW-1133">Transmembrane helix</keyword>
<accession>A0A1W4X7X3</accession>
<dbReference type="STRING" id="224129.A0A1W4X7X3"/>
<evidence type="ECO:0000256" key="4">
    <source>
        <dbReference type="ARBA" id="ARBA00022737"/>
    </source>
</evidence>
<dbReference type="PANTHER" id="PTHR44653:SF2">
    <property type="entry name" value="DNAJ HOMOLOG SUBFAMILY C MEMBER 1"/>
    <property type="match status" value="1"/>
</dbReference>
<protein>
    <submittedName>
        <fullName evidence="15">DnaJ homolog subfamily C member 1</fullName>
    </submittedName>
</protein>
<dbReference type="PRINTS" id="PR00625">
    <property type="entry name" value="JDOMAIN"/>
</dbReference>
<dbReference type="SMART" id="SM00271">
    <property type="entry name" value="DnaJ"/>
    <property type="match status" value="1"/>
</dbReference>
<dbReference type="AlphaFoldDB" id="A0A1W4X7X3"/>
<keyword evidence="7" id="KW-0143">Chaperone</keyword>
<dbReference type="KEGG" id="apln:108739169"/>
<evidence type="ECO:0000313" key="15">
    <source>
        <dbReference type="RefSeq" id="XP_018328435.1"/>
    </source>
</evidence>